<dbReference type="GO" id="GO:0004750">
    <property type="term" value="F:D-ribulose-phosphate 3-epimerase activity"/>
    <property type="evidence" value="ECO:0007669"/>
    <property type="project" value="UniProtKB-UniRule"/>
</dbReference>
<dbReference type="GO" id="GO:0019323">
    <property type="term" value="P:pentose catabolic process"/>
    <property type="evidence" value="ECO:0007669"/>
    <property type="project" value="UniProtKB-UniRule"/>
</dbReference>
<evidence type="ECO:0000256" key="1">
    <source>
        <dbReference type="ARBA" id="ARBA00001782"/>
    </source>
</evidence>
<dbReference type="InterPro" id="IPR000056">
    <property type="entry name" value="Ribul_P_3_epim-like"/>
</dbReference>
<comment type="catalytic activity">
    <reaction evidence="1 10 11">
        <text>D-ribulose 5-phosphate = D-xylulose 5-phosphate</text>
        <dbReference type="Rhea" id="RHEA:13677"/>
        <dbReference type="ChEBI" id="CHEBI:57737"/>
        <dbReference type="ChEBI" id="CHEBI:58121"/>
        <dbReference type="EC" id="5.1.3.1"/>
    </reaction>
</comment>
<dbReference type="GO" id="GO:0006098">
    <property type="term" value="P:pentose-phosphate shunt"/>
    <property type="evidence" value="ECO:0007669"/>
    <property type="project" value="UniProtKB-UniRule"/>
</dbReference>
<evidence type="ECO:0000256" key="9">
    <source>
        <dbReference type="ARBA" id="ARBA00023235"/>
    </source>
</evidence>
<dbReference type="SUPFAM" id="SSF51366">
    <property type="entry name" value="Ribulose-phoshate binding barrel"/>
    <property type="match status" value="1"/>
</dbReference>
<accession>E8Q6I1</accession>
<dbReference type="HOGENOM" id="CLU_054856_2_1_6"/>
<feature type="binding site" evidence="10 14">
    <location>
        <begin position="145"/>
        <end position="148"/>
    </location>
    <ligand>
        <name>substrate</name>
    </ligand>
</feature>
<feature type="binding site" evidence="10 14">
    <location>
        <position position="69"/>
    </location>
    <ligand>
        <name>substrate</name>
    </ligand>
</feature>
<comment type="cofactor">
    <cofactor evidence="3">
        <name>Co(2+)</name>
        <dbReference type="ChEBI" id="CHEBI:48828"/>
    </cofactor>
</comment>
<comment type="cofactor">
    <cofactor evidence="4">
        <name>Zn(2+)</name>
        <dbReference type="ChEBI" id="CHEBI:29105"/>
    </cofactor>
</comment>
<dbReference type="EMBL" id="CP002189">
    <property type="protein sequence ID" value="ADV33950.1"/>
    <property type="molecule type" value="Genomic_DNA"/>
</dbReference>
<dbReference type="AlphaFoldDB" id="E8Q6I1"/>
<evidence type="ECO:0000256" key="6">
    <source>
        <dbReference type="ARBA" id="ARBA00009541"/>
    </source>
</evidence>
<feature type="binding site" evidence="10 13">
    <location>
        <position position="178"/>
    </location>
    <ligand>
        <name>a divalent metal cation</name>
        <dbReference type="ChEBI" id="CHEBI:60240"/>
    </ligand>
</feature>
<reference evidence="15 16" key="1">
    <citation type="journal article" date="2010" name="BMC Genomics">
        <title>Unprecedented loss of ammonia assimilation capability in a urease-encoding bacterial mutualist.</title>
        <authorList>
            <person name="Williams L.E."/>
            <person name="Wernegreen J.J."/>
        </authorList>
    </citation>
    <scope>NUCLEOTIDE SEQUENCE [LARGE SCALE GENOMIC DNA]</scope>
    <source>
        <strain evidence="15 16">BVAF</strain>
    </source>
</reference>
<feature type="active site" description="Proton acceptor" evidence="10 12">
    <location>
        <position position="37"/>
    </location>
</feature>
<feature type="active site" description="Proton donor" evidence="10 12">
    <location>
        <position position="178"/>
    </location>
</feature>
<dbReference type="GO" id="GO:0046872">
    <property type="term" value="F:metal ion binding"/>
    <property type="evidence" value="ECO:0007669"/>
    <property type="project" value="UniProtKB-UniRule"/>
</dbReference>
<proteinExistence type="inferred from homology"/>
<evidence type="ECO:0000256" key="4">
    <source>
        <dbReference type="ARBA" id="ARBA00001947"/>
    </source>
</evidence>
<evidence type="ECO:0000256" key="8">
    <source>
        <dbReference type="ARBA" id="ARBA00022723"/>
    </source>
</evidence>
<feature type="binding site" evidence="10 13">
    <location>
        <position position="37"/>
    </location>
    <ligand>
        <name>a divalent metal cation</name>
        <dbReference type="ChEBI" id="CHEBI:60240"/>
    </ligand>
</feature>
<dbReference type="Proteomes" id="UP000007464">
    <property type="component" value="Chromosome"/>
</dbReference>
<dbReference type="KEGG" id="bva:BVAF_572"/>
<keyword evidence="16" id="KW-1185">Reference proteome</keyword>
<keyword evidence="10 11" id="KW-0119">Carbohydrate metabolism</keyword>
<comment type="cofactor">
    <cofactor evidence="5">
        <name>Fe(2+)</name>
        <dbReference type="ChEBI" id="CHEBI:29033"/>
    </cofactor>
</comment>
<dbReference type="Pfam" id="PF00834">
    <property type="entry name" value="Ribul_P_3_epim"/>
    <property type="match status" value="1"/>
</dbReference>
<feature type="binding site" evidence="10 14">
    <location>
        <position position="10"/>
    </location>
    <ligand>
        <name>substrate</name>
    </ligand>
</feature>
<keyword evidence="13" id="KW-0862">Zinc</keyword>
<dbReference type="CDD" id="cd00429">
    <property type="entry name" value="RPE"/>
    <property type="match status" value="1"/>
</dbReference>
<evidence type="ECO:0000256" key="3">
    <source>
        <dbReference type="ARBA" id="ARBA00001941"/>
    </source>
</evidence>
<evidence type="ECO:0000256" key="2">
    <source>
        <dbReference type="ARBA" id="ARBA00001936"/>
    </source>
</evidence>
<dbReference type="PROSITE" id="PS01086">
    <property type="entry name" value="RIBUL_P_3_EPIMER_2"/>
    <property type="match status" value="1"/>
</dbReference>
<dbReference type="InterPro" id="IPR013785">
    <property type="entry name" value="Aldolase_TIM"/>
</dbReference>
<comment type="cofactor">
    <cofactor evidence="10 13">
        <name>a divalent metal cation</name>
        <dbReference type="ChEBI" id="CHEBI:60240"/>
    </cofactor>
    <text evidence="10 13">Binds 1 divalent metal cation per subunit.</text>
</comment>
<name>E8Q6I1_BLOVB</name>
<evidence type="ECO:0000256" key="13">
    <source>
        <dbReference type="PIRSR" id="PIRSR001461-2"/>
    </source>
</evidence>
<feature type="binding site" evidence="10 13">
    <location>
        <position position="35"/>
    </location>
    <ligand>
        <name>a divalent metal cation</name>
        <dbReference type="ChEBI" id="CHEBI:60240"/>
    </ligand>
</feature>
<feature type="binding site" evidence="10 13">
    <location>
        <position position="69"/>
    </location>
    <ligand>
        <name>a divalent metal cation</name>
        <dbReference type="ChEBI" id="CHEBI:60240"/>
    </ligand>
</feature>
<keyword evidence="13" id="KW-0170">Cobalt</keyword>
<feature type="binding site" evidence="10">
    <location>
        <begin position="178"/>
        <end position="180"/>
    </location>
    <ligand>
        <name>substrate</name>
    </ligand>
</feature>
<dbReference type="STRING" id="859654.BVAF_572"/>
<keyword evidence="13" id="KW-0464">Manganese</keyword>
<evidence type="ECO:0000256" key="7">
    <source>
        <dbReference type="ARBA" id="ARBA00013188"/>
    </source>
</evidence>
<dbReference type="FunFam" id="3.20.20.70:FF:000004">
    <property type="entry name" value="Ribulose-phosphate 3-epimerase"/>
    <property type="match status" value="1"/>
</dbReference>
<comment type="similarity">
    <text evidence="6 10 11">Belongs to the ribulose-phosphate 3-epimerase family.</text>
</comment>
<organism evidence="15 16">
    <name type="scientific">Blochmanniella vafra (strain BVAF)</name>
    <dbReference type="NCBI Taxonomy" id="859654"/>
    <lineage>
        <taxon>Bacteria</taxon>
        <taxon>Pseudomonadati</taxon>
        <taxon>Pseudomonadota</taxon>
        <taxon>Gammaproteobacteria</taxon>
        <taxon>Enterobacterales</taxon>
        <taxon>Enterobacteriaceae</taxon>
        <taxon>ant endosymbionts</taxon>
        <taxon>Candidatus Blochmanniella</taxon>
    </lineage>
</organism>
<dbReference type="NCBIfam" id="TIGR01163">
    <property type="entry name" value="rpe"/>
    <property type="match status" value="1"/>
</dbReference>
<evidence type="ECO:0000256" key="5">
    <source>
        <dbReference type="ARBA" id="ARBA00001954"/>
    </source>
</evidence>
<dbReference type="PANTHER" id="PTHR11749">
    <property type="entry name" value="RIBULOSE-5-PHOSPHATE-3-EPIMERASE"/>
    <property type="match status" value="1"/>
</dbReference>
<dbReference type="PIRSF" id="PIRSF001461">
    <property type="entry name" value="RPE"/>
    <property type="match status" value="1"/>
</dbReference>
<dbReference type="PROSITE" id="PS01085">
    <property type="entry name" value="RIBUL_P_3_EPIMER_1"/>
    <property type="match status" value="1"/>
</dbReference>
<sequence length="223" mass="24394">MMNKFLIAPSILSADFAKLGEEVLCVISAGADMLHFDVMDNHYVPNLSIGPMVLKSLRNYGVTVPVDVHLMIKPIDGLISDFVDAGAHCISFHPEATENIDRSIQLIRKHGCGVGLVLNPGTTLECLKYVINKVDVITLMSVNPGFGGQVFLPETLNKIRQTRKLINAIDDTISLAVDGGINFGNFNAVRESGANIFIIGSAIFNSTNYHDVICRFRSMLPQY</sequence>
<dbReference type="InterPro" id="IPR026019">
    <property type="entry name" value="Ribul_P_3_epim"/>
</dbReference>
<gene>
    <name evidence="10 15" type="primary">rpe</name>
    <name evidence="15" type="ordered locus">BVAF_572</name>
</gene>
<dbReference type="NCBIfam" id="NF004076">
    <property type="entry name" value="PRK05581.1-4"/>
    <property type="match status" value="1"/>
</dbReference>
<comment type="pathway">
    <text evidence="10">Carbohydrate degradation.</text>
</comment>
<dbReference type="HAMAP" id="MF_02227">
    <property type="entry name" value="RPE"/>
    <property type="match status" value="1"/>
</dbReference>
<evidence type="ECO:0000256" key="14">
    <source>
        <dbReference type="PIRSR" id="PIRSR001461-3"/>
    </source>
</evidence>
<evidence type="ECO:0000313" key="15">
    <source>
        <dbReference type="EMBL" id="ADV33950.1"/>
    </source>
</evidence>
<feature type="binding site" evidence="10 14">
    <location>
        <begin position="200"/>
        <end position="201"/>
    </location>
    <ligand>
        <name>substrate</name>
    </ligand>
</feature>
<comment type="function">
    <text evidence="10">Catalyzes the reversible epimerization of D-ribulose 5-phosphate to D-xylulose 5-phosphate.</text>
</comment>
<dbReference type="InterPro" id="IPR011060">
    <property type="entry name" value="RibuloseP-bd_barrel"/>
</dbReference>
<evidence type="ECO:0000256" key="10">
    <source>
        <dbReference type="HAMAP-Rule" id="MF_02227"/>
    </source>
</evidence>
<keyword evidence="8 10" id="KW-0479">Metal-binding</keyword>
<dbReference type="EC" id="5.1.3.1" evidence="7 10"/>
<dbReference type="Gene3D" id="3.20.20.70">
    <property type="entry name" value="Aldolase class I"/>
    <property type="match status" value="1"/>
</dbReference>
<keyword evidence="9 10" id="KW-0413">Isomerase</keyword>
<evidence type="ECO:0000256" key="11">
    <source>
        <dbReference type="PIRNR" id="PIRNR001461"/>
    </source>
</evidence>
<feature type="binding site" evidence="14">
    <location>
        <position position="180"/>
    </location>
    <ligand>
        <name>substrate</name>
    </ligand>
</feature>
<dbReference type="GO" id="GO:0005737">
    <property type="term" value="C:cytoplasm"/>
    <property type="evidence" value="ECO:0007669"/>
    <property type="project" value="UniProtKB-ARBA"/>
</dbReference>
<evidence type="ECO:0000256" key="12">
    <source>
        <dbReference type="PIRSR" id="PIRSR001461-1"/>
    </source>
</evidence>
<protein>
    <recommendedName>
        <fullName evidence="7 10">Ribulose-phosphate 3-epimerase</fullName>
        <ecNumber evidence="7 10">5.1.3.1</ecNumber>
    </recommendedName>
</protein>
<comment type="cofactor">
    <cofactor evidence="2">
        <name>Mn(2+)</name>
        <dbReference type="ChEBI" id="CHEBI:29035"/>
    </cofactor>
</comment>
<evidence type="ECO:0000313" key="16">
    <source>
        <dbReference type="Proteomes" id="UP000007464"/>
    </source>
</evidence>